<dbReference type="InParanoid" id="A0A7C8ISP7"/>
<proteinExistence type="predicted"/>
<dbReference type="EMBL" id="WUBL01000014">
    <property type="protein sequence ID" value="KAF2971306.1"/>
    <property type="molecule type" value="Genomic_DNA"/>
</dbReference>
<dbReference type="Proteomes" id="UP000481858">
    <property type="component" value="Unassembled WGS sequence"/>
</dbReference>
<name>A0A7C8ISP7_9PEZI</name>
<evidence type="ECO:0000313" key="1">
    <source>
        <dbReference type="EMBL" id="KAF2971306.1"/>
    </source>
</evidence>
<organism evidence="1 2">
    <name type="scientific">Xylaria multiplex</name>
    <dbReference type="NCBI Taxonomy" id="323545"/>
    <lineage>
        <taxon>Eukaryota</taxon>
        <taxon>Fungi</taxon>
        <taxon>Dikarya</taxon>
        <taxon>Ascomycota</taxon>
        <taxon>Pezizomycotina</taxon>
        <taxon>Sordariomycetes</taxon>
        <taxon>Xylariomycetidae</taxon>
        <taxon>Xylariales</taxon>
        <taxon>Xylariaceae</taxon>
        <taxon>Xylaria</taxon>
    </lineage>
</organism>
<keyword evidence="2" id="KW-1185">Reference proteome</keyword>
<comment type="caution">
    <text evidence="1">The sequence shown here is derived from an EMBL/GenBank/DDBJ whole genome shotgun (WGS) entry which is preliminary data.</text>
</comment>
<gene>
    <name evidence="1" type="ORF">GQX73_g2227</name>
</gene>
<sequence length="129" mass="14044">MNTPSPKAEVNSTASIPAYARSFSGACRPGEPFYDTDEIDYSDLPQSWIQEARIDARLCAASYVDYGPAPIMNKKGKKKEMRARPKGKGIVSFDVPKMVRQKAEHVKRYGLGGYSTGPLSATSVIGLQA</sequence>
<dbReference type="AlphaFoldDB" id="A0A7C8ISP7"/>
<reference evidence="1 2" key="1">
    <citation type="submission" date="2019-12" db="EMBL/GenBank/DDBJ databases">
        <title>Draft genome sequence of the ascomycete Xylaria multiplex DSM 110363.</title>
        <authorList>
            <person name="Buettner E."/>
            <person name="Kellner H."/>
        </authorList>
    </citation>
    <scope>NUCLEOTIDE SEQUENCE [LARGE SCALE GENOMIC DNA]</scope>
    <source>
        <strain evidence="1 2">DSM 110363</strain>
    </source>
</reference>
<dbReference type="OrthoDB" id="76388at2759"/>
<protein>
    <submittedName>
        <fullName evidence="1">Uncharacterized protein</fullName>
    </submittedName>
</protein>
<accession>A0A7C8ISP7</accession>
<evidence type="ECO:0000313" key="2">
    <source>
        <dbReference type="Proteomes" id="UP000481858"/>
    </source>
</evidence>